<comment type="caution">
    <text evidence="1">The sequence shown here is derived from an EMBL/GenBank/DDBJ whole genome shotgun (WGS) entry which is preliminary data.</text>
</comment>
<dbReference type="AlphaFoldDB" id="A0A559TGM3"/>
<dbReference type="Proteomes" id="UP000319824">
    <property type="component" value="Unassembled WGS sequence"/>
</dbReference>
<name>A0A559TGM3_9HYPH</name>
<protein>
    <submittedName>
        <fullName evidence="1">Uncharacterized protein</fullName>
    </submittedName>
</protein>
<dbReference type="PROSITE" id="PS51257">
    <property type="entry name" value="PROKAR_LIPOPROTEIN"/>
    <property type="match status" value="1"/>
</dbReference>
<gene>
    <name evidence="1" type="ORF">BCL32_2016</name>
</gene>
<accession>A0A559TGM3</accession>
<dbReference type="EMBL" id="VISO01000002">
    <property type="protein sequence ID" value="TVZ73760.1"/>
    <property type="molecule type" value="Genomic_DNA"/>
</dbReference>
<reference evidence="1 2" key="1">
    <citation type="submission" date="2019-06" db="EMBL/GenBank/DDBJ databases">
        <title>Pac Bio to generate improved reference genome sequences for organisms with transposon mutant libraries (support for FEBA project).</title>
        <authorList>
            <person name="Blow M."/>
        </authorList>
    </citation>
    <scope>NUCLEOTIDE SEQUENCE [LARGE SCALE GENOMIC DNA]</scope>
    <source>
        <strain evidence="1 2">USDA 1844</strain>
    </source>
</reference>
<proteinExistence type="predicted"/>
<organism evidence="1 2">
    <name type="scientific">Rhizobium mongolense USDA 1844</name>
    <dbReference type="NCBI Taxonomy" id="1079460"/>
    <lineage>
        <taxon>Bacteria</taxon>
        <taxon>Pseudomonadati</taxon>
        <taxon>Pseudomonadota</taxon>
        <taxon>Alphaproteobacteria</taxon>
        <taxon>Hyphomicrobiales</taxon>
        <taxon>Rhizobiaceae</taxon>
        <taxon>Rhizobium/Agrobacterium group</taxon>
        <taxon>Rhizobium</taxon>
    </lineage>
</organism>
<evidence type="ECO:0000313" key="2">
    <source>
        <dbReference type="Proteomes" id="UP000319824"/>
    </source>
</evidence>
<sequence>MTRSEEVIANALAVVAACRAERERDAERRQRTFGQIEISRPIPQIKSQQLKLDLH</sequence>
<evidence type="ECO:0000313" key="1">
    <source>
        <dbReference type="EMBL" id="TVZ73760.1"/>
    </source>
</evidence>